<dbReference type="Proteomes" id="UP000438429">
    <property type="component" value="Unassembled WGS sequence"/>
</dbReference>
<accession>A0A6A4T2C1</accession>
<keyword evidence="3" id="KW-0255">Endonuclease</keyword>
<keyword evidence="2" id="KW-0540">Nuclease</keyword>
<feature type="compositionally biased region" description="Basic and acidic residues" evidence="5">
    <location>
        <begin position="896"/>
        <end position="905"/>
    </location>
</feature>
<evidence type="ECO:0000256" key="5">
    <source>
        <dbReference type="SAM" id="MobiDB-lite"/>
    </source>
</evidence>
<feature type="compositionally biased region" description="Acidic residues" evidence="5">
    <location>
        <begin position="637"/>
        <end position="648"/>
    </location>
</feature>
<protein>
    <recommendedName>
        <fullName evidence="6">Endonuclease/exonuclease/phosphatase domain-containing protein</fullName>
    </recommendedName>
</protein>
<evidence type="ECO:0000313" key="8">
    <source>
        <dbReference type="Proteomes" id="UP000438429"/>
    </source>
</evidence>
<feature type="region of interest" description="Disordered" evidence="5">
    <location>
        <begin position="1086"/>
        <end position="1131"/>
    </location>
</feature>
<evidence type="ECO:0000256" key="2">
    <source>
        <dbReference type="ARBA" id="ARBA00022722"/>
    </source>
</evidence>
<feature type="compositionally biased region" description="Acidic residues" evidence="5">
    <location>
        <begin position="885"/>
        <end position="895"/>
    </location>
</feature>
<feature type="region of interest" description="Disordered" evidence="5">
    <location>
        <begin position="612"/>
        <end position="727"/>
    </location>
</feature>
<feature type="compositionally biased region" description="Acidic residues" evidence="5">
    <location>
        <begin position="677"/>
        <end position="688"/>
    </location>
</feature>
<dbReference type="PANTHER" id="PTHR11371">
    <property type="entry name" value="DEOXYRIBONUCLEASE"/>
    <property type="match status" value="1"/>
</dbReference>
<feature type="compositionally biased region" description="Basic and acidic residues" evidence="5">
    <location>
        <begin position="505"/>
        <end position="518"/>
    </location>
</feature>
<dbReference type="SUPFAM" id="SSF56219">
    <property type="entry name" value="DNase I-like"/>
    <property type="match status" value="1"/>
</dbReference>
<dbReference type="Pfam" id="PF03372">
    <property type="entry name" value="Exo_endo_phos"/>
    <property type="match status" value="1"/>
</dbReference>
<dbReference type="InterPro" id="IPR016202">
    <property type="entry name" value="DNase_I"/>
</dbReference>
<dbReference type="EMBL" id="VEVO01000010">
    <property type="protein sequence ID" value="KAF0036372.1"/>
    <property type="molecule type" value="Genomic_DNA"/>
</dbReference>
<dbReference type="GO" id="GO:0005634">
    <property type="term" value="C:nucleus"/>
    <property type="evidence" value="ECO:0007669"/>
    <property type="project" value="TreeGrafter"/>
</dbReference>
<evidence type="ECO:0000256" key="4">
    <source>
        <dbReference type="ARBA" id="ARBA00022801"/>
    </source>
</evidence>
<feature type="region of interest" description="Disordered" evidence="5">
    <location>
        <begin position="814"/>
        <end position="855"/>
    </location>
</feature>
<evidence type="ECO:0000256" key="1">
    <source>
        <dbReference type="ARBA" id="ARBA00007359"/>
    </source>
</evidence>
<gene>
    <name evidence="7" type="ORF">F2P81_011684</name>
</gene>
<keyword evidence="4" id="KW-0378">Hydrolase</keyword>
<dbReference type="InterPro" id="IPR005135">
    <property type="entry name" value="Endo/exonuclease/phosphatase"/>
</dbReference>
<reference evidence="7 8" key="1">
    <citation type="submission" date="2019-06" db="EMBL/GenBank/DDBJ databases">
        <title>Draft genomes of female and male turbot (Scophthalmus maximus).</title>
        <authorList>
            <person name="Xu H."/>
            <person name="Xu X.-W."/>
            <person name="Shao C."/>
            <person name="Chen S."/>
        </authorList>
    </citation>
    <scope>NUCLEOTIDE SEQUENCE [LARGE SCALE GENOMIC DNA]</scope>
    <source>
        <strain evidence="7">Ysfricsl-2016a</strain>
        <tissue evidence="7">Blood</tissue>
    </source>
</reference>
<sequence length="1189" mass="134179">MADPRSGLVTVKESEALWREEVVKQKLAALQESTSSLMNSSNKIWTARCSEDLLRNKIKALEAQLQVCLQKFPKDGVRKLVVQMEKQKLIYEEKALVALQRATQEKTEALSKAETLQEVQITAQAEAVKWQSLYEELKLSTGQLRETQHLSNERLQQLHSQVEVRYPAATCTVRSLNVSSGEKYGCKESQSFEMQDVLTSEEAEPQVTLRRDSEMEEQLRHTQEKLQLKDREVKDVTILSRCDLCLIQEVRDSKGEAIQTLVKDLNRFDKSNSYSYVESERLGRKTYKEQYVYIYRDDVLKVKELYQYPRVDEGTNETDVFSREPFIIRFHSPTTLVKDFVLIGQHTSPKTAMKEIDELYTVFKGIYRKWKNDNVMILGDLNAGCSYVTIKGWRAVRLRSDPRFRWLIGDEQDTTVRKKTHCAYDRIIVHGREIISSVVPGSAQPFNFKESFHLTEQEMEQSLSDLLSDALSDDVVAETSVPSFLDGDLDFGNFNFDEKFEEDEKGASDEDGARHQEGTGETALLSNMETKDIHKSDSVHKGQSDDNNEKEDFQGVGVSLVSMDRTAEEDYTSSDGEGSASGEDEDMGTGEKPGDLLMSVCCSDEFCDGNKEDRIFAEGQPLAPEGAENPQVRNEEQGESESESDEEVSYFGQVPERGSEVMIKGDGIEDDERKSEEDEQEDSSDSECESMKVEQEENVFAQCLEQEVESPFRGDPATTGLEFPEISEQNLQVLVAEVDSEVKMKDFSEEEHQEAGESFADYPSDFSSCEFVEDGVKSQASNSLSSALPRASDSCSNAKQNVCLEGAVTDITWMGTEEDADEQGDLYLSSSDLETEAVESRSFQETAGEKDKGQTDIVEKMLGEAAVTVCDDEGETGESDSYSSSDDDDDDDDEVQEGRREEELLTHICPQHDTLLDSVSSAAFSRWSNSDDQHITNNRVEPSDFHMKWDFDVSKTASILFEDLLTTEDTDRAETLLLDVSQRPAEDVSSYSVVQRESSNNTSPSYQGSLDDSFFFNTELQASGVTELGPLGENLYEEERSWEQEEERIKAFFKFYDDSEGEDEREERPIKVQFCADPLSQVIHYETDSSDRDSLSSSTDREEDLSSAETSEEPRDSDDTLQTIPACDPPDTRTLSELENNLSNTHICSRKCLCMLKLILKMGLVIAMGLLVFWLATDQPDWLSQASFF</sequence>
<organism evidence="7 8">
    <name type="scientific">Scophthalmus maximus</name>
    <name type="common">Turbot</name>
    <name type="synonym">Psetta maxima</name>
    <dbReference type="NCBI Taxonomy" id="52904"/>
    <lineage>
        <taxon>Eukaryota</taxon>
        <taxon>Metazoa</taxon>
        <taxon>Chordata</taxon>
        <taxon>Craniata</taxon>
        <taxon>Vertebrata</taxon>
        <taxon>Euteleostomi</taxon>
        <taxon>Actinopterygii</taxon>
        <taxon>Neopterygii</taxon>
        <taxon>Teleostei</taxon>
        <taxon>Neoteleostei</taxon>
        <taxon>Acanthomorphata</taxon>
        <taxon>Carangaria</taxon>
        <taxon>Pleuronectiformes</taxon>
        <taxon>Pleuronectoidei</taxon>
        <taxon>Scophthalmidae</taxon>
        <taxon>Scophthalmus</taxon>
    </lineage>
</organism>
<feature type="region of interest" description="Disordered" evidence="5">
    <location>
        <begin position="567"/>
        <end position="596"/>
    </location>
</feature>
<dbReference type="GO" id="GO:0004530">
    <property type="term" value="F:deoxyribonuclease I activity"/>
    <property type="evidence" value="ECO:0007669"/>
    <property type="project" value="TreeGrafter"/>
</dbReference>
<feature type="region of interest" description="Disordered" evidence="5">
    <location>
        <begin position="780"/>
        <end position="799"/>
    </location>
</feature>
<feature type="region of interest" description="Disordered" evidence="5">
    <location>
        <begin position="868"/>
        <end position="906"/>
    </location>
</feature>
<dbReference type="InterPro" id="IPR036691">
    <property type="entry name" value="Endo/exonu/phosph_ase_sf"/>
</dbReference>
<dbReference type="AlphaFoldDB" id="A0A6A4T2C1"/>
<dbReference type="SMART" id="SM00476">
    <property type="entry name" value="DNaseIc"/>
    <property type="match status" value="1"/>
</dbReference>
<evidence type="ECO:0000313" key="7">
    <source>
        <dbReference type="EMBL" id="KAF0036372.1"/>
    </source>
</evidence>
<dbReference type="GO" id="GO:0003677">
    <property type="term" value="F:DNA binding"/>
    <property type="evidence" value="ECO:0007669"/>
    <property type="project" value="TreeGrafter"/>
</dbReference>
<proteinExistence type="inferred from homology"/>
<name>A0A6A4T2C1_SCOMX</name>
<dbReference type="GO" id="GO:0006308">
    <property type="term" value="P:DNA catabolic process"/>
    <property type="evidence" value="ECO:0007669"/>
    <property type="project" value="InterPro"/>
</dbReference>
<comment type="caution">
    <text evidence="7">The sequence shown here is derived from an EMBL/GenBank/DDBJ whole genome shotgun (WGS) entry which is preliminary data.</text>
</comment>
<evidence type="ECO:0000256" key="3">
    <source>
        <dbReference type="ARBA" id="ARBA00022759"/>
    </source>
</evidence>
<feature type="compositionally biased region" description="Basic and acidic residues" evidence="5">
    <location>
        <begin position="529"/>
        <end position="544"/>
    </location>
</feature>
<dbReference type="PRINTS" id="PR00130">
    <property type="entry name" value="DNASEI"/>
</dbReference>
<evidence type="ECO:0000259" key="6">
    <source>
        <dbReference type="Pfam" id="PF03372"/>
    </source>
</evidence>
<comment type="similarity">
    <text evidence="1">Belongs to the DNase I family.</text>
</comment>
<dbReference type="Gene3D" id="3.60.10.10">
    <property type="entry name" value="Endonuclease/exonuclease/phosphatase"/>
    <property type="match status" value="1"/>
</dbReference>
<dbReference type="PANTHER" id="PTHR11371:SF11">
    <property type="entry name" value="DEOXYRIBONUCLEASE"/>
    <property type="match status" value="1"/>
</dbReference>
<dbReference type="CDD" id="cd10282">
    <property type="entry name" value="DNase1"/>
    <property type="match status" value="1"/>
</dbReference>
<feature type="region of interest" description="Disordered" evidence="5">
    <location>
        <begin position="501"/>
        <end position="555"/>
    </location>
</feature>
<feature type="domain" description="Endonuclease/exonuclease/phosphatase" evidence="6">
    <location>
        <begin position="237"/>
        <end position="441"/>
    </location>
</feature>